<evidence type="ECO:0000256" key="4">
    <source>
        <dbReference type="ARBA" id="ARBA00023054"/>
    </source>
</evidence>
<feature type="region of interest" description="Disordered" evidence="9">
    <location>
        <begin position="519"/>
        <end position="556"/>
    </location>
</feature>
<reference evidence="13" key="1">
    <citation type="submission" date="2016-06" db="UniProtKB">
        <authorList>
            <consortium name="WormBaseParasite"/>
        </authorList>
    </citation>
    <scope>IDENTIFICATION</scope>
</reference>
<keyword evidence="12" id="KW-1185">Reference proteome</keyword>
<reference evidence="11 12" key="2">
    <citation type="submission" date="2018-11" db="EMBL/GenBank/DDBJ databases">
        <authorList>
            <consortium name="Pathogen Informatics"/>
        </authorList>
    </citation>
    <scope>NUCLEOTIDE SEQUENCE [LARGE SCALE GENOMIC DNA]</scope>
</reference>
<evidence type="ECO:0000313" key="11">
    <source>
        <dbReference type="EMBL" id="VDP03123.1"/>
    </source>
</evidence>
<sequence length="746" mass="82409">MALSTCVKGGGEFAVVCSTDDGVSVLIVERGYGARELNEVTQTAILRQQESKRTMEEMHKLTGILKATVMQNSQAITSALDQLQQVLVTMKESCEVAEKNFLNLYQRTVIVYRNASQPQLVIQETGNSAQNPSLPATVFPCIIAVNGWTSSDRPVAQAVYQTVNNDAKQECQSSPITLASVVGQAWNDHPVASNRTSVAPEPQTENSQMETIDISSSPEQAEPLSSNLPANLPPSIGKKALNAYEIAQRFISRFVSNPGFQTAVVKYVLNSDGGELLTECLYRPTQWNRLTNRKKDCYRCLYALLNDEACISILSYVATALLRKEDFVTISAPTDAQAKITPLPQALPRDPRLRAHQSVASTSYPSDFQPITDLPEVRDDPPTKQMFASDFEQTMNKFLRTISKQAKVKKTRTQKDCTLPVPKEDAVSVTKTSKNSTVGQKSGQRHDDISADRIRRIYENELTNAMKPWTRKRRSLRACTGGSVPVVSAQDSRCTRESRFPDKRTNCKRKKTVEYNLRTSAGLSMSSGTGDTDDDSNTENHTVLTAGSTGSRTSLDASCEAPSIDLQVVKQQNKHHDSAETYHAGNCHFDSLRSTEAAAEVSNVIPVTTGQVLPPLKQEQIDRYNYLNTADLVDRLKNYLCQYSISQRAFGSSVLGLTQSTTSDLLTKPKRWHSMTQKGREPYIRIKLFLDSEESARKMMLSQGDGDSILSGSDFQDGGPVVKIEDIVRRHNFVVVAALAPSQLEV</sequence>
<feature type="compositionally biased region" description="Polar residues" evidence="9">
    <location>
        <begin position="539"/>
        <end position="556"/>
    </location>
</feature>
<organism evidence="13">
    <name type="scientific">Soboliphyme baturini</name>
    <dbReference type="NCBI Taxonomy" id="241478"/>
    <lineage>
        <taxon>Eukaryota</taxon>
        <taxon>Metazoa</taxon>
        <taxon>Ecdysozoa</taxon>
        <taxon>Nematoda</taxon>
        <taxon>Enoplea</taxon>
        <taxon>Dorylaimia</taxon>
        <taxon>Dioctophymatida</taxon>
        <taxon>Dioctophymatoidea</taxon>
        <taxon>Soboliphymatidae</taxon>
        <taxon>Soboliphyme</taxon>
    </lineage>
</organism>
<evidence type="ECO:0000313" key="12">
    <source>
        <dbReference type="Proteomes" id="UP000270296"/>
    </source>
</evidence>
<evidence type="ECO:0000256" key="7">
    <source>
        <dbReference type="ARBA" id="ARBA00023163"/>
    </source>
</evidence>
<evidence type="ECO:0000256" key="3">
    <source>
        <dbReference type="ARBA" id="ARBA00023015"/>
    </source>
</evidence>
<evidence type="ECO:0000256" key="6">
    <source>
        <dbReference type="ARBA" id="ARBA00023155"/>
    </source>
</evidence>
<dbReference type="GO" id="GO:0000977">
    <property type="term" value="F:RNA polymerase II transcription regulatory region sequence-specific DNA binding"/>
    <property type="evidence" value="ECO:0007669"/>
    <property type="project" value="TreeGrafter"/>
</dbReference>
<feature type="domain" description="CUT" evidence="10">
    <location>
        <begin position="232"/>
        <end position="320"/>
    </location>
</feature>
<evidence type="ECO:0000256" key="2">
    <source>
        <dbReference type="ARBA" id="ARBA00022737"/>
    </source>
</evidence>
<feature type="compositionally biased region" description="Polar residues" evidence="9">
    <location>
        <begin position="429"/>
        <end position="442"/>
    </location>
</feature>
<dbReference type="Gene3D" id="1.10.260.40">
    <property type="entry name" value="lambda repressor-like DNA-binding domains"/>
    <property type="match status" value="2"/>
</dbReference>
<dbReference type="Pfam" id="PF02376">
    <property type="entry name" value="CUT"/>
    <property type="match status" value="1"/>
</dbReference>
<accession>A0A183IK84</accession>
<keyword evidence="3" id="KW-0805">Transcription regulation</keyword>
<dbReference type="Proteomes" id="UP000270296">
    <property type="component" value="Unassembled WGS sequence"/>
</dbReference>
<evidence type="ECO:0000256" key="1">
    <source>
        <dbReference type="ARBA" id="ARBA00004123"/>
    </source>
</evidence>
<feature type="domain" description="CUT" evidence="10">
    <location>
        <begin position="618"/>
        <end position="705"/>
    </location>
</feature>
<dbReference type="SUPFAM" id="SSF47413">
    <property type="entry name" value="lambda repressor-like DNA-binding domains"/>
    <property type="match status" value="1"/>
</dbReference>
<evidence type="ECO:0000256" key="9">
    <source>
        <dbReference type="SAM" id="MobiDB-lite"/>
    </source>
</evidence>
<keyword evidence="7" id="KW-0804">Transcription</keyword>
<dbReference type="PANTHER" id="PTHR14043:SF2">
    <property type="entry name" value="HOMEOBOX PROTEIN CUT"/>
    <property type="match status" value="1"/>
</dbReference>
<dbReference type="GO" id="GO:0005634">
    <property type="term" value="C:nucleus"/>
    <property type="evidence" value="ECO:0007669"/>
    <property type="project" value="UniProtKB-SubCell"/>
</dbReference>
<dbReference type="InterPro" id="IPR010982">
    <property type="entry name" value="Lambda_DNA-bd_dom_sf"/>
</dbReference>
<evidence type="ECO:0000256" key="8">
    <source>
        <dbReference type="ARBA" id="ARBA00023242"/>
    </source>
</evidence>
<dbReference type="AlphaFoldDB" id="A0A183IK84"/>
<dbReference type="PANTHER" id="PTHR14043">
    <property type="entry name" value="CCAAT DISPLACEMENT PROTEIN-RELATED"/>
    <property type="match status" value="1"/>
</dbReference>
<keyword evidence="4" id="KW-0175">Coiled coil</keyword>
<protein>
    <submittedName>
        <fullName evidence="13">Run domain Beclin-1-interacting and cysteine-rich domain-containing protein</fullName>
    </submittedName>
</protein>
<name>A0A183IK84_9BILA</name>
<keyword evidence="2" id="KW-0677">Repeat</keyword>
<evidence type="ECO:0000259" key="10">
    <source>
        <dbReference type="PROSITE" id="PS51042"/>
    </source>
</evidence>
<comment type="subcellular location">
    <subcellularLocation>
        <location evidence="1">Nucleus</location>
    </subcellularLocation>
</comment>
<dbReference type="InterPro" id="IPR003350">
    <property type="entry name" value="CUT_dom"/>
</dbReference>
<keyword evidence="6" id="KW-0371">Homeobox</keyword>
<dbReference type="SMART" id="SM01109">
    <property type="entry name" value="CUT"/>
    <property type="match status" value="1"/>
</dbReference>
<keyword evidence="8" id="KW-0539">Nucleus</keyword>
<evidence type="ECO:0000313" key="13">
    <source>
        <dbReference type="WBParaSite" id="SBAD_0000421101-mRNA-1"/>
    </source>
</evidence>
<evidence type="ECO:0000256" key="5">
    <source>
        <dbReference type="ARBA" id="ARBA00023125"/>
    </source>
</evidence>
<gene>
    <name evidence="11" type="ORF">SBAD_LOCUS4030</name>
</gene>
<dbReference type="WBParaSite" id="SBAD_0000421101-mRNA-1">
    <property type="protein sequence ID" value="SBAD_0000421101-mRNA-1"/>
    <property type="gene ID" value="SBAD_0000421101"/>
</dbReference>
<dbReference type="PROSITE" id="PS51042">
    <property type="entry name" value="CUT"/>
    <property type="match status" value="2"/>
</dbReference>
<dbReference type="EMBL" id="UZAM01008081">
    <property type="protein sequence ID" value="VDP03123.1"/>
    <property type="molecule type" value="Genomic_DNA"/>
</dbReference>
<dbReference type="OrthoDB" id="10257567at2759"/>
<feature type="region of interest" description="Disordered" evidence="9">
    <location>
        <begin position="426"/>
        <end position="447"/>
    </location>
</feature>
<proteinExistence type="predicted"/>
<dbReference type="GO" id="GO:0000981">
    <property type="term" value="F:DNA-binding transcription factor activity, RNA polymerase II-specific"/>
    <property type="evidence" value="ECO:0007669"/>
    <property type="project" value="TreeGrafter"/>
</dbReference>
<feature type="region of interest" description="Disordered" evidence="9">
    <location>
        <begin position="191"/>
        <end position="229"/>
    </location>
</feature>
<feature type="compositionally biased region" description="Polar residues" evidence="9">
    <location>
        <begin position="193"/>
        <end position="219"/>
    </location>
</feature>
<keyword evidence="5" id="KW-0238">DNA-binding</keyword>